<dbReference type="SUPFAM" id="SSF52518">
    <property type="entry name" value="Thiamin diphosphate-binding fold (THDP-binding)"/>
    <property type="match status" value="1"/>
</dbReference>
<dbReference type="InterPro" id="IPR050771">
    <property type="entry name" value="Alpha-ketoacid_DH_E1_comp"/>
</dbReference>
<dbReference type="Gene3D" id="3.40.50.970">
    <property type="match status" value="1"/>
</dbReference>
<evidence type="ECO:0000256" key="1">
    <source>
        <dbReference type="ARBA" id="ARBA00023002"/>
    </source>
</evidence>
<dbReference type="InterPro" id="IPR001017">
    <property type="entry name" value="DH_E1"/>
</dbReference>
<keyword evidence="1" id="KW-0560">Oxidoreductase</keyword>
<dbReference type="CDD" id="cd02000">
    <property type="entry name" value="TPP_E1_PDC_ADC_BCADC"/>
    <property type="match status" value="1"/>
</dbReference>
<name>A0A381RFA5_9ZZZZ</name>
<feature type="domain" description="Dehydrogenase E1 component" evidence="2">
    <location>
        <begin position="16"/>
        <end position="302"/>
    </location>
</feature>
<dbReference type="AlphaFoldDB" id="A0A381RFA5"/>
<evidence type="ECO:0000259" key="2">
    <source>
        <dbReference type="Pfam" id="PF00676"/>
    </source>
</evidence>
<dbReference type="PANTHER" id="PTHR43380:SF1">
    <property type="entry name" value="2-OXOISOVALERATE DEHYDROGENASE SUBUNIT ALPHA, MITOCHONDRIAL"/>
    <property type="match status" value="1"/>
</dbReference>
<dbReference type="InterPro" id="IPR029061">
    <property type="entry name" value="THDP-binding"/>
</dbReference>
<dbReference type="GO" id="GO:0016624">
    <property type="term" value="F:oxidoreductase activity, acting on the aldehyde or oxo group of donors, disulfide as acceptor"/>
    <property type="evidence" value="ECO:0007669"/>
    <property type="project" value="InterPro"/>
</dbReference>
<dbReference type="GO" id="GO:0009083">
    <property type="term" value="P:branched-chain amino acid catabolic process"/>
    <property type="evidence" value="ECO:0007669"/>
    <property type="project" value="TreeGrafter"/>
</dbReference>
<dbReference type="Pfam" id="PF00676">
    <property type="entry name" value="E1_dh"/>
    <property type="match status" value="1"/>
</dbReference>
<organism evidence="3">
    <name type="scientific">marine metagenome</name>
    <dbReference type="NCBI Taxonomy" id="408172"/>
    <lineage>
        <taxon>unclassified sequences</taxon>
        <taxon>metagenomes</taxon>
        <taxon>ecological metagenomes</taxon>
    </lineage>
</organism>
<dbReference type="PANTHER" id="PTHR43380">
    <property type="entry name" value="2-OXOISOVALERATE DEHYDROGENASE SUBUNIT ALPHA, MITOCHONDRIAL"/>
    <property type="match status" value="1"/>
</dbReference>
<reference evidence="3" key="1">
    <citation type="submission" date="2018-05" db="EMBL/GenBank/DDBJ databases">
        <authorList>
            <person name="Lanie J.A."/>
            <person name="Ng W.-L."/>
            <person name="Kazmierczak K.M."/>
            <person name="Andrzejewski T.M."/>
            <person name="Davidsen T.M."/>
            <person name="Wayne K.J."/>
            <person name="Tettelin H."/>
            <person name="Glass J.I."/>
            <person name="Rusch D."/>
            <person name="Podicherti R."/>
            <person name="Tsui H.-C.T."/>
            <person name="Winkler M.E."/>
        </authorList>
    </citation>
    <scope>NUCLEOTIDE SEQUENCE</scope>
</reference>
<gene>
    <name evidence="3" type="ORF">METZ01_LOCUS43340</name>
</gene>
<evidence type="ECO:0000313" key="3">
    <source>
        <dbReference type="EMBL" id="SUZ90486.1"/>
    </source>
</evidence>
<proteinExistence type="predicted"/>
<accession>A0A381RFA5</accession>
<dbReference type="EMBL" id="UINC01001898">
    <property type="protein sequence ID" value="SUZ90486.1"/>
    <property type="molecule type" value="Genomic_DNA"/>
</dbReference>
<protein>
    <recommendedName>
        <fullName evidence="2">Dehydrogenase E1 component domain-containing protein</fullName>
    </recommendedName>
</protein>
<feature type="non-terminal residue" evidence="3">
    <location>
        <position position="1"/>
    </location>
</feature>
<sequence length="333" mass="35998">VAQPSDDQLRAILVDMVGARVQARRLWNLQRQGQVGTLAPIDGHEAAIAATAHALDPEQDWILPQYREPLALQRFGSEVLDRYLLYNVGHPAGSHLPPTVRVAPLQISLATQIPHAVGLAWGMTLQNQPGVVTVFFGDGSSSEGDFYEAGNLAGVLGVPVIFLCINNQWAISTPLHQQTAAETIAAKAAAFGMPGLTVDGNDAAAMYDAVNEARTRALAGQGPTLIEAHLYRLGAHTTADDPTRYVPAEELEEARRNDPIDRLRAHLVKRGLWDDEAHAATEAESLARFDEAFDRARATPIAPDAVLDHCTTVDSQRLARQRALLLDPEGVES</sequence>